<evidence type="ECO:0000313" key="2">
    <source>
        <dbReference type="Proteomes" id="UP000298513"/>
    </source>
</evidence>
<gene>
    <name evidence="1" type="ORF">E5082_21975</name>
</gene>
<dbReference type="GeneID" id="91534416"/>
<sequence>MAVTAFGLYGARHLGVAPDPNRFALAYVSWWTGPVAEVPVALCGHGSRAPHGHATTAIHNVYDASIVDDVNKISVDSNIDPVYGCPYDGHPRPAGRSAGHRI</sequence>
<accession>A0A4Z1DER7</accession>
<dbReference type="AlphaFoldDB" id="A0A4Z1DER7"/>
<organism evidence="1 2">
    <name type="scientific">Streptomyces griseoluteus</name>
    <dbReference type="NCBI Taxonomy" id="29306"/>
    <lineage>
        <taxon>Bacteria</taxon>
        <taxon>Bacillati</taxon>
        <taxon>Actinomycetota</taxon>
        <taxon>Actinomycetes</taxon>
        <taxon>Kitasatosporales</taxon>
        <taxon>Streptomycetaceae</taxon>
        <taxon>Streptomyces</taxon>
    </lineage>
</organism>
<evidence type="ECO:0000313" key="1">
    <source>
        <dbReference type="EMBL" id="TGN80345.1"/>
    </source>
</evidence>
<protein>
    <submittedName>
        <fullName evidence="1">DUF2397 family protein</fullName>
    </submittedName>
</protein>
<comment type="caution">
    <text evidence="1">The sequence shown here is derived from an EMBL/GenBank/DDBJ whole genome shotgun (WGS) entry which is preliminary data.</text>
</comment>
<dbReference type="InterPro" id="IPR013493">
    <property type="entry name" value="CHP02677"/>
</dbReference>
<keyword evidence="2" id="KW-1185">Reference proteome</keyword>
<proteinExistence type="predicted"/>
<dbReference type="Pfam" id="PF09660">
    <property type="entry name" value="DUF2397"/>
    <property type="match status" value="1"/>
</dbReference>
<dbReference type="RefSeq" id="WP_135793217.1">
    <property type="nucleotide sequence ID" value="NZ_BNBQ01000015.1"/>
</dbReference>
<dbReference type="EMBL" id="SRRU01000008">
    <property type="protein sequence ID" value="TGN80345.1"/>
    <property type="molecule type" value="Genomic_DNA"/>
</dbReference>
<dbReference type="Proteomes" id="UP000298513">
    <property type="component" value="Unassembled WGS sequence"/>
</dbReference>
<reference evidence="1 2" key="1">
    <citation type="submission" date="2019-04" db="EMBL/GenBank/DDBJ databases">
        <title>Streptomyces sp. nov. Bv016 isolated from bark of Buahinia variegata.</title>
        <authorList>
            <person name="Kanchanasin P."/>
            <person name="Tanasupawat S."/>
            <person name="Yuki M."/>
            <person name="Kudo T."/>
        </authorList>
    </citation>
    <scope>NUCLEOTIDE SEQUENCE [LARGE SCALE GENOMIC DNA]</scope>
    <source>
        <strain evidence="1 2">JCM 4765</strain>
    </source>
</reference>
<name>A0A4Z1DER7_STRGP</name>